<organism evidence="1">
    <name type="scientific">Arundo donax</name>
    <name type="common">Giant reed</name>
    <name type="synonym">Donax arundinaceus</name>
    <dbReference type="NCBI Taxonomy" id="35708"/>
    <lineage>
        <taxon>Eukaryota</taxon>
        <taxon>Viridiplantae</taxon>
        <taxon>Streptophyta</taxon>
        <taxon>Embryophyta</taxon>
        <taxon>Tracheophyta</taxon>
        <taxon>Spermatophyta</taxon>
        <taxon>Magnoliopsida</taxon>
        <taxon>Liliopsida</taxon>
        <taxon>Poales</taxon>
        <taxon>Poaceae</taxon>
        <taxon>PACMAD clade</taxon>
        <taxon>Arundinoideae</taxon>
        <taxon>Arundineae</taxon>
        <taxon>Arundo</taxon>
    </lineage>
</organism>
<sequence>MFGELFKTHGYVGAKKMGSMVTSC</sequence>
<proteinExistence type="predicted"/>
<protein>
    <submittedName>
        <fullName evidence="1">Uncharacterized protein</fullName>
    </submittedName>
</protein>
<accession>A0A0A9Q7C5</accession>
<dbReference type="AlphaFoldDB" id="A0A0A9Q7C5"/>
<reference evidence="1" key="1">
    <citation type="submission" date="2014-09" db="EMBL/GenBank/DDBJ databases">
        <authorList>
            <person name="Magalhaes I.L.F."/>
            <person name="Oliveira U."/>
            <person name="Santos F.R."/>
            <person name="Vidigal T.H.D.A."/>
            <person name="Brescovit A.D."/>
            <person name="Santos A.J."/>
        </authorList>
    </citation>
    <scope>NUCLEOTIDE SEQUENCE</scope>
    <source>
        <tissue evidence="1">Shoot tissue taken approximately 20 cm above the soil surface</tissue>
    </source>
</reference>
<reference evidence="1" key="2">
    <citation type="journal article" date="2015" name="Data Brief">
        <title>Shoot transcriptome of the giant reed, Arundo donax.</title>
        <authorList>
            <person name="Barrero R.A."/>
            <person name="Guerrero F.D."/>
            <person name="Moolhuijzen P."/>
            <person name="Goolsby J.A."/>
            <person name="Tidwell J."/>
            <person name="Bellgard S.E."/>
            <person name="Bellgard M.I."/>
        </authorList>
    </citation>
    <scope>NUCLEOTIDE SEQUENCE</scope>
    <source>
        <tissue evidence="1">Shoot tissue taken approximately 20 cm above the soil surface</tissue>
    </source>
</reference>
<evidence type="ECO:0000313" key="1">
    <source>
        <dbReference type="EMBL" id="JAD19123.1"/>
    </source>
</evidence>
<name>A0A0A9Q7C5_ARUDO</name>
<dbReference type="EMBL" id="GBRH01278772">
    <property type="protein sequence ID" value="JAD19123.1"/>
    <property type="molecule type" value="Transcribed_RNA"/>
</dbReference>